<evidence type="ECO:0000313" key="3">
    <source>
        <dbReference type="EMBL" id="RPE08082.1"/>
    </source>
</evidence>
<evidence type="ECO:0000313" key="4">
    <source>
        <dbReference type="Proteomes" id="UP000278351"/>
    </source>
</evidence>
<organism evidence="3 4">
    <name type="scientific">Chitinophaga lutea</name>
    <dbReference type="NCBI Taxonomy" id="2488634"/>
    <lineage>
        <taxon>Bacteria</taxon>
        <taxon>Pseudomonadati</taxon>
        <taxon>Bacteroidota</taxon>
        <taxon>Chitinophagia</taxon>
        <taxon>Chitinophagales</taxon>
        <taxon>Chitinophagaceae</taxon>
        <taxon>Chitinophaga</taxon>
    </lineage>
</organism>
<keyword evidence="4" id="KW-1185">Reference proteome</keyword>
<accession>A0A3N4PHA3</accession>
<keyword evidence="2" id="KW-0472">Membrane</keyword>
<dbReference type="EMBL" id="RPDH01000002">
    <property type="protein sequence ID" value="RPE08082.1"/>
    <property type="molecule type" value="Genomic_DNA"/>
</dbReference>
<keyword evidence="2" id="KW-1133">Transmembrane helix</keyword>
<dbReference type="AlphaFoldDB" id="A0A3N4PHA3"/>
<feature type="transmembrane region" description="Helical" evidence="2">
    <location>
        <begin position="6"/>
        <end position="23"/>
    </location>
</feature>
<sequence>MKTTSIILNFVLIAVVLYLGFFNRSTAQQAQQRNCNILCADYSLDNSFRGIDLHLAKLLADNYAKDEGKKFIGNGRNMTTTEDARNAWFPLETIKRFIWQIESAACKKSCTNKMRLGIRIYYGKYPDANTMLQTPGLADVQSRYALHHTVFMVPTFSDGGRDVDFDPWHWGGSGCKPTSIKEYLANNWKVQSPNIAILAAGYTRAGDAQNHGDMSPPPSGSGEFGTE</sequence>
<evidence type="ECO:0000256" key="2">
    <source>
        <dbReference type="SAM" id="Phobius"/>
    </source>
</evidence>
<dbReference type="RefSeq" id="WP_123847082.1">
    <property type="nucleotide sequence ID" value="NZ_RPDH01000002.1"/>
</dbReference>
<proteinExistence type="predicted"/>
<name>A0A3N4PHA3_9BACT</name>
<keyword evidence="2" id="KW-0812">Transmembrane</keyword>
<gene>
    <name evidence="3" type="ORF">EGT74_13505</name>
</gene>
<reference evidence="3 4" key="1">
    <citation type="submission" date="2018-11" db="EMBL/GenBank/DDBJ databases">
        <title>Chitinophaga lutea sp.nov., isolate from arsenic contaminated soil.</title>
        <authorList>
            <person name="Zong Y."/>
        </authorList>
    </citation>
    <scope>NUCLEOTIDE SEQUENCE [LARGE SCALE GENOMIC DNA]</scope>
    <source>
        <strain evidence="3 4">ZY74</strain>
    </source>
</reference>
<dbReference type="OrthoDB" id="1355945at2"/>
<dbReference type="Proteomes" id="UP000278351">
    <property type="component" value="Unassembled WGS sequence"/>
</dbReference>
<evidence type="ECO:0000256" key="1">
    <source>
        <dbReference type="SAM" id="MobiDB-lite"/>
    </source>
</evidence>
<protein>
    <submittedName>
        <fullName evidence="3">Uncharacterized protein</fullName>
    </submittedName>
</protein>
<feature type="region of interest" description="Disordered" evidence="1">
    <location>
        <begin position="207"/>
        <end position="227"/>
    </location>
</feature>
<comment type="caution">
    <text evidence="3">The sequence shown here is derived from an EMBL/GenBank/DDBJ whole genome shotgun (WGS) entry which is preliminary data.</text>
</comment>